<protein>
    <submittedName>
        <fullName evidence="2">Uncharacterized protein</fullName>
    </submittedName>
</protein>
<dbReference type="AlphaFoldDB" id="A0A4Y8PCK0"/>
<gene>
    <name evidence="2" type="ORF">A7Q10_07340</name>
</gene>
<keyword evidence="1" id="KW-0812">Transmembrane</keyword>
<evidence type="ECO:0000256" key="1">
    <source>
        <dbReference type="SAM" id="Phobius"/>
    </source>
</evidence>
<feature type="transmembrane region" description="Helical" evidence="1">
    <location>
        <begin position="122"/>
        <end position="140"/>
    </location>
</feature>
<feature type="transmembrane region" description="Helical" evidence="1">
    <location>
        <begin position="27"/>
        <end position="45"/>
    </location>
</feature>
<comment type="caution">
    <text evidence="2">The sequence shown here is derived from an EMBL/GenBank/DDBJ whole genome shotgun (WGS) entry which is preliminary data.</text>
</comment>
<sequence>MNYPATFDTVKHTKPQRGLGIFPMTRFFALVYCWISVPALLAYFYERLARAGMDHFFILKRIVERNFLLLSVDVLGIAVACLILARTKIAVQKEEHNLLNFCGMLWIGYLVARLSTPGHIPISLWMGVYAFFLALIVLVLKEWLFKAEKREK</sequence>
<feature type="transmembrane region" description="Helical" evidence="1">
    <location>
        <begin position="97"/>
        <end position="116"/>
    </location>
</feature>
<proteinExistence type="predicted"/>
<name>A0A4Y8PCK0_9BACT</name>
<dbReference type="EMBL" id="LXQC01000136">
    <property type="protein sequence ID" value="TFE68967.1"/>
    <property type="molecule type" value="Genomic_DNA"/>
</dbReference>
<dbReference type="OrthoDB" id="195912at2"/>
<evidence type="ECO:0000313" key="2">
    <source>
        <dbReference type="EMBL" id="TFE68967.1"/>
    </source>
</evidence>
<organism evidence="2 3">
    <name type="scientific">Methylacidiphilum caldifontis</name>
    <dbReference type="NCBI Taxonomy" id="2795386"/>
    <lineage>
        <taxon>Bacteria</taxon>
        <taxon>Pseudomonadati</taxon>
        <taxon>Verrucomicrobiota</taxon>
        <taxon>Methylacidiphilae</taxon>
        <taxon>Methylacidiphilales</taxon>
        <taxon>Methylacidiphilaceae</taxon>
        <taxon>Methylacidiphilum (ex Ratnadevi et al. 2023)</taxon>
    </lineage>
</organism>
<keyword evidence="3" id="KW-1185">Reference proteome</keyword>
<feature type="transmembrane region" description="Helical" evidence="1">
    <location>
        <begin position="65"/>
        <end position="85"/>
    </location>
</feature>
<accession>A0A4Y8PCK0</accession>
<keyword evidence="1" id="KW-1133">Transmembrane helix</keyword>
<dbReference type="Proteomes" id="UP000297713">
    <property type="component" value="Unassembled WGS sequence"/>
</dbReference>
<keyword evidence="1" id="KW-0472">Membrane</keyword>
<reference evidence="2 3" key="1">
    <citation type="submission" date="2016-05" db="EMBL/GenBank/DDBJ databases">
        <title>Diversity and Homogeneity among Thermoacidophilic Verrucomicrobia Methanotrophs Linked with Geographical Origin.</title>
        <authorList>
            <person name="Erikstad H.-A."/>
            <person name="Smestad N.B."/>
            <person name="Ceballos R.M."/>
            <person name="Birkeland N.-K."/>
        </authorList>
    </citation>
    <scope>NUCLEOTIDE SEQUENCE [LARGE SCALE GENOMIC DNA]</scope>
    <source>
        <strain evidence="2 3">Phi</strain>
    </source>
</reference>
<evidence type="ECO:0000313" key="3">
    <source>
        <dbReference type="Proteomes" id="UP000297713"/>
    </source>
</evidence>